<comment type="caution">
    <text evidence="1">The sequence shown here is derived from an EMBL/GenBank/DDBJ whole genome shotgun (WGS) entry which is preliminary data.</text>
</comment>
<gene>
    <name evidence="1" type="ORF">COV41_01865</name>
</gene>
<organism evidence="1 2">
    <name type="scientific">Candidatus Brennerbacteria bacterium CG11_big_fil_rev_8_21_14_0_20_43_10</name>
    <dbReference type="NCBI Taxonomy" id="1974523"/>
    <lineage>
        <taxon>Bacteria</taxon>
        <taxon>Candidatus Brenneribacteriota</taxon>
    </lineage>
</organism>
<name>A0A2H0PW48_9BACT</name>
<dbReference type="EMBL" id="PCXE01000031">
    <property type="protein sequence ID" value="PIR26273.1"/>
    <property type="molecule type" value="Genomic_DNA"/>
</dbReference>
<accession>A0A2H0PW48</accession>
<reference evidence="1 2" key="1">
    <citation type="submission" date="2017-09" db="EMBL/GenBank/DDBJ databases">
        <title>Depth-based differentiation of microbial function through sediment-hosted aquifers and enrichment of novel symbionts in the deep terrestrial subsurface.</title>
        <authorList>
            <person name="Probst A.J."/>
            <person name="Ladd B."/>
            <person name="Jarett J.K."/>
            <person name="Geller-Mcgrath D.E."/>
            <person name="Sieber C.M."/>
            <person name="Emerson J.B."/>
            <person name="Anantharaman K."/>
            <person name="Thomas B.C."/>
            <person name="Malmstrom R."/>
            <person name="Stieglmeier M."/>
            <person name="Klingl A."/>
            <person name="Woyke T."/>
            <person name="Ryan C.M."/>
            <person name="Banfield J.F."/>
        </authorList>
    </citation>
    <scope>NUCLEOTIDE SEQUENCE [LARGE SCALE GENOMIC DNA]</scope>
    <source>
        <strain evidence="1">CG11_big_fil_rev_8_21_14_0_20_43_10</strain>
    </source>
</reference>
<sequence length="61" mass="6565">MAGLFKAGQLAYIQLFSNSRACTSVAFLPTEDLSYAEAKDGKKSIACGTFQHSQECGNVLF</sequence>
<evidence type="ECO:0000313" key="1">
    <source>
        <dbReference type="EMBL" id="PIR26273.1"/>
    </source>
</evidence>
<dbReference type="Proteomes" id="UP000236846">
    <property type="component" value="Unassembled WGS sequence"/>
</dbReference>
<dbReference type="AlphaFoldDB" id="A0A2H0PW48"/>
<protein>
    <submittedName>
        <fullName evidence="1">Uncharacterized protein</fullName>
    </submittedName>
</protein>
<proteinExistence type="predicted"/>
<evidence type="ECO:0000313" key="2">
    <source>
        <dbReference type="Proteomes" id="UP000236846"/>
    </source>
</evidence>